<dbReference type="Proteomes" id="UP000289738">
    <property type="component" value="Chromosome A07"/>
</dbReference>
<evidence type="ECO:0000256" key="1">
    <source>
        <dbReference type="ARBA" id="ARBA00023186"/>
    </source>
</evidence>
<dbReference type="Pfam" id="PF01025">
    <property type="entry name" value="GrpE"/>
    <property type="match status" value="1"/>
</dbReference>
<protein>
    <recommendedName>
        <fullName evidence="6">GrpE protein homolog</fullName>
    </recommendedName>
</protein>
<dbReference type="InterPro" id="IPR000740">
    <property type="entry name" value="GrpE"/>
</dbReference>
<accession>A0A445C9N7</accession>
<evidence type="ECO:0000256" key="3">
    <source>
        <dbReference type="SAM" id="MobiDB-lite"/>
    </source>
</evidence>
<dbReference type="EMBL" id="SDMP01000007">
    <property type="protein sequence ID" value="RYR47656.1"/>
    <property type="molecule type" value="Genomic_DNA"/>
</dbReference>
<evidence type="ECO:0000256" key="2">
    <source>
        <dbReference type="RuleBase" id="RU004478"/>
    </source>
</evidence>
<proteinExistence type="inferred from homology"/>
<dbReference type="Gene3D" id="2.30.22.10">
    <property type="entry name" value="Head domain of nucleotide exchange factor GrpE"/>
    <property type="match status" value="1"/>
</dbReference>
<gene>
    <name evidence="4" type="ORF">Ahy_A07g033600</name>
</gene>
<organism evidence="4 5">
    <name type="scientific">Arachis hypogaea</name>
    <name type="common">Peanut</name>
    <dbReference type="NCBI Taxonomy" id="3818"/>
    <lineage>
        <taxon>Eukaryota</taxon>
        <taxon>Viridiplantae</taxon>
        <taxon>Streptophyta</taxon>
        <taxon>Embryophyta</taxon>
        <taxon>Tracheophyta</taxon>
        <taxon>Spermatophyta</taxon>
        <taxon>Magnoliopsida</taxon>
        <taxon>eudicotyledons</taxon>
        <taxon>Gunneridae</taxon>
        <taxon>Pentapetalae</taxon>
        <taxon>rosids</taxon>
        <taxon>fabids</taxon>
        <taxon>Fabales</taxon>
        <taxon>Fabaceae</taxon>
        <taxon>Papilionoideae</taxon>
        <taxon>50 kb inversion clade</taxon>
        <taxon>dalbergioids sensu lato</taxon>
        <taxon>Dalbergieae</taxon>
        <taxon>Pterocarpus clade</taxon>
        <taxon>Arachis</taxon>
    </lineage>
</organism>
<evidence type="ECO:0000313" key="5">
    <source>
        <dbReference type="Proteomes" id="UP000289738"/>
    </source>
</evidence>
<evidence type="ECO:0008006" key="6">
    <source>
        <dbReference type="Google" id="ProtNLM"/>
    </source>
</evidence>
<dbReference type="GO" id="GO:0009507">
    <property type="term" value="C:chloroplast"/>
    <property type="evidence" value="ECO:0007669"/>
    <property type="project" value="TreeGrafter"/>
</dbReference>
<keyword evidence="5" id="KW-1185">Reference proteome</keyword>
<name>A0A445C9N7_ARAHY</name>
<dbReference type="PRINTS" id="PR00773">
    <property type="entry name" value="GRPEPROTEIN"/>
</dbReference>
<dbReference type="AlphaFoldDB" id="A0A445C9N7"/>
<dbReference type="SUPFAM" id="SSF51064">
    <property type="entry name" value="Head domain of nucleotide exchange factor GrpE"/>
    <property type="match status" value="1"/>
</dbReference>
<keyword evidence="1" id="KW-0143">Chaperone</keyword>
<dbReference type="InterPro" id="IPR009012">
    <property type="entry name" value="GrpE_head"/>
</dbReference>
<dbReference type="GO" id="GO:0051087">
    <property type="term" value="F:protein-folding chaperone binding"/>
    <property type="evidence" value="ECO:0007669"/>
    <property type="project" value="InterPro"/>
</dbReference>
<feature type="region of interest" description="Disordered" evidence="3">
    <location>
        <begin position="84"/>
        <end position="112"/>
    </location>
</feature>
<comment type="caution">
    <text evidence="4">The sequence shown here is derived from an EMBL/GenBank/DDBJ whole genome shotgun (WGS) entry which is preliminary data.</text>
</comment>
<sequence>MKSVFVEISFTSDANGGSSCLGILAEITFSGMKSYSLNNKDSSLHEAVAREESQEFKEGIIIKETRRGFFLGDRVLRPALVKVSSGPGNKKSMVASDKSLEQPSAAAGVDER</sequence>
<dbReference type="GO" id="GO:0042803">
    <property type="term" value="F:protein homodimerization activity"/>
    <property type="evidence" value="ECO:0007669"/>
    <property type="project" value="InterPro"/>
</dbReference>
<dbReference type="PANTHER" id="PTHR21237">
    <property type="entry name" value="GRPE PROTEIN"/>
    <property type="match status" value="1"/>
</dbReference>
<comment type="similarity">
    <text evidence="2">Belongs to the GrpE family.</text>
</comment>
<dbReference type="PANTHER" id="PTHR21237:SF40">
    <property type="entry name" value="CELL CYCLE AND APOPTOSIS REGULATOR PROTEIN 2"/>
    <property type="match status" value="1"/>
</dbReference>
<evidence type="ECO:0000313" key="4">
    <source>
        <dbReference type="EMBL" id="RYR47656.1"/>
    </source>
</evidence>
<dbReference type="GO" id="GO:0051082">
    <property type="term" value="F:unfolded protein binding"/>
    <property type="evidence" value="ECO:0007669"/>
    <property type="project" value="TreeGrafter"/>
</dbReference>
<dbReference type="GO" id="GO:0000774">
    <property type="term" value="F:adenyl-nucleotide exchange factor activity"/>
    <property type="evidence" value="ECO:0007669"/>
    <property type="project" value="InterPro"/>
</dbReference>
<reference evidence="4 5" key="1">
    <citation type="submission" date="2019-01" db="EMBL/GenBank/DDBJ databases">
        <title>Sequencing of cultivated peanut Arachis hypogaea provides insights into genome evolution and oil improvement.</title>
        <authorList>
            <person name="Chen X."/>
        </authorList>
    </citation>
    <scope>NUCLEOTIDE SEQUENCE [LARGE SCALE GENOMIC DNA]</scope>
    <source>
        <strain evidence="5">cv. Fuhuasheng</strain>
        <tissue evidence="4">Leaves</tissue>
    </source>
</reference>
<dbReference type="GO" id="GO:0006457">
    <property type="term" value="P:protein folding"/>
    <property type="evidence" value="ECO:0007669"/>
    <property type="project" value="InterPro"/>
</dbReference>